<dbReference type="EMBL" id="JBHTHY010000003">
    <property type="protein sequence ID" value="MFD0797033.1"/>
    <property type="molecule type" value="Genomic_DNA"/>
</dbReference>
<evidence type="ECO:0000313" key="1">
    <source>
        <dbReference type="EMBL" id="MFD0797033.1"/>
    </source>
</evidence>
<reference evidence="2" key="1">
    <citation type="journal article" date="2019" name="Int. J. Syst. Evol. Microbiol.">
        <title>The Global Catalogue of Microorganisms (GCM) 10K type strain sequencing project: providing services to taxonomists for standard genome sequencing and annotation.</title>
        <authorList>
            <consortium name="The Broad Institute Genomics Platform"/>
            <consortium name="The Broad Institute Genome Sequencing Center for Infectious Disease"/>
            <person name="Wu L."/>
            <person name="Ma J."/>
        </authorList>
    </citation>
    <scope>NUCLEOTIDE SEQUENCE [LARGE SCALE GENOMIC DNA]</scope>
    <source>
        <strain evidence="2">CCUG 61948</strain>
    </source>
</reference>
<gene>
    <name evidence="1" type="ORF">ACFQZJ_06150</name>
</gene>
<sequence>MKICSQHSLLIILISLFVGCSKKETENETEDVFRGTQEDIETFYTSELLNSLQNLGFLLNTGVNPPNIEGTYTISPFILKASTLATDTVGNIFADQTLIFSNHNNEALTIDFQIEGGDQLTVGTGSFISGANNNFSVFLVSKPRMGESVLVDTAVSLSGQTDSLAIKNFQWAGLVLDNKGDPDDLYITNADQCMIRTTYNQYKPPY</sequence>
<evidence type="ECO:0000313" key="2">
    <source>
        <dbReference type="Proteomes" id="UP001597012"/>
    </source>
</evidence>
<dbReference type="RefSeq" id="WP_379933057.1">
    <property type="nucleotide sequence ID" value="NZ_JBHTHY010000003.1"/>
</dbReference>
<evidence type="ECO:0008006" key="3">
    <source>
        <dbReference type="Google" id="ProtNLM"/>
    </source>
</evidence>
<accession>A0ABW3B1E4</accession>
<comment type="caution">
    <text evidence="1">The sequence shown here is derived from an EMBL/GenBank/DDBJ whole genome shotgun (WGS) entry which is preliminary data.</text>
</comment>
<name>A0ABW3B1E4_9FLAO</name>
<organism evidence="1 2">
    <name type="scientific">Maribacter chungangensis</name>
    <dbReference type="NCBI Taxonomy" id="1069117"/>
    <lineage>
        <taxon>Bacteria</taxon>
        <taxon>Pseudomonadati</taxon>
        <taxon>Bacteroidota</taxon>
        <taxon>Flavobacteriia</taxon>
        <taxon>Flavobacteriales</taxon>
        <taxon>Flavobacteriaceae</taxon>
        <taxon>Maribacter</taxon>
    </lineage>
</organism>
<dbReference type="PROSITE" id="PS51257">
    <property type="entry name" value="PROKAR_LIPOPROTEIN"/>
    <property type="match status" value="1"/>
</dbReference>
<keyword evidence="2" id="KW-1185">Reference proteome</keyword>
<dbReference type="Proteomes" id="UP001597012">
    <property type="component" value="Unassembled WGS sequence"/>
</dbReference>
<protein>
    <recommendedName>
        <fullName evidence="3">DUF4843 domain-containing protein</fullName>
    </recommendedName>
</protein>
<proteinExistence type="predicted"/>